<dbReference type="Pfam" id="PF13393">
    <property type="entry name" value="tRNA-synt_His"/>
    <property type="match status" value="1"/>
</dbReference>
<comment type="subunit">
    <text evidence="3 11">Homodimer.</text>
</comment>
<dbReference type="SUPFAM" id="SSF55681">
    <property type="entry name" value="Class II aaRS and biotin synthetases"/>
    <property type="match status" value="1"/>
</dbReference>
<feature type="binding site" evidence="12">
    <location>
        <position position="257"/>
    </location>
    <ligand>
        <name>L-histidine</name>
        <dbReference type="ChEBI" id="CHEBI:57595"/>
    </ligand>
</feature>
<keyword evidence="9 11" id="KW-0030">Aminoacyl-tRNA synthetase</keyword>
<dbReference type="PROSITE" id="PS50862">
    <property type="entry name" value="AA_TRNA_LIGASE_II"/>
    <property type="match status" value="1"/>
</dbReference>
<dbReference type="InterPro" id="IPR004516">
    <property type="entry name" value="HisRS/HisZ"/>
</dbReference>
<evidence type="ECO:0000313" key="14">
    <source>
        <dbReference type="EMBL" id="HFX14136.1"/>
    </source>
</evidence>
<sequence>MNMELPRGVQDILPEDIPYWQLVENTARKLFESYNYEEIRTPIFEYTELFRKGTGETTDIVMKEMYTFTDKKGRSLTLRPEGTPGVIRAFLTNKIYNQKPVWKVYYIGPMFRYERPQAGRYRQFHQLGIEVLGRKDPYIDFEVIKLAVDLLKNLKLENLEVEINSLGCIKCRPNYREALISYFRKYEDQLSPIDKERLERNPLRLLDSKDEKLIALKDQAPQPIDYLCDECKIHFEKVQKYLSLDNIKYKLNPKLVRGLDYYTRTVFEITTTTLGSQNAVVGGGRYDNLVETYGGPSIPGLGFALGIERLIILLKQQNHISLPYIPLIFITLSEDYVETGIKLANILRTKYRVDIGSPQENLRTQLKWADKLGSFIVIFLTEEIEKNKLKIKNFKTGEEKYTDLNFNTILEDIETML</sequence>
<name>A0A7C3RMY0_DICTH</name>
<evidence type="ECO:0000256" key="2">
    <source>
        <dbReference type="ARBA" id="ARBA00008226"/>
    </source>
</evidence>
<dbReference type="InterPro" id="IPR006195">
    <property type="entry name" value="aa-tRNA-synth_II"/>
</dbReference>
<evidence type="ECO:0000256" key="10">
    <source>
        <dbReference type="ARBA" id="ARBA00047639"/>
    </source>
</evidence>
<dbReference type="PANTHER" id="PTHR43707">
    <property type="entry name" value="HISTIDYL-TRNA SYNTHETASE"/>
    <property type="match status" value="1"/>
</dbReference>
<dbReference type="Gene3D" id="3.30.930.10">
    <property type="entry name" value="Bira Bifunctional Protein, Domain 2"/>
    <property type="match status" value="1"/>
</dbReference>
<accession>A0A7C3RMY0</accession>
<keyword evidence="6 11" id="KW-0547">Nucleotide-binding</keyword>
<dbReference type="GO" id="GO:0006427">
    <property type="term" value="P:histidyl-tRNA aminoacylation"/>
    <property type="evidence" value="ECO:0007669"/>
    <property type="project" value="UniProtKB-UniRule"/>
</dbReference>
<evidence type="ECO:0000259" key="13">
    <source>
        <dbReference type="PROSITE" id="PS50862"/>
    </source>
</evidence>
<dbReference type="EMBL" id="DTIN01000034">
    <property type="protein sequence ID" value="HFX14136.1"/>
    <property type="molecule type" value="Genomic_DNA"/>
</dbReference>
<feature type="binding site" evidence="12">
    <location>
        <position position="130"/>
    </location>
    <ligand>
        <name>L-histidine</name>
        <dbReference type="ChEBI" id="CHEBI:57595"/>
    </ligand>
</feature>
<evidence type="ECO:0000256" key="12">
    <source>
        <dbReference type="PIRSR" id="PIRSR001549-1"/>
    </source>
</evidence>
<dbReference type="AlphaFoldDB" id="A0A7C3RMY0"/>
<dbReference type="GO" id="GO:0005737">
    <property type="term" value="C:cytoplasm"/>
    <property type="evidence" value="ECO:0007669"/>
    <property type="project" value="UniProtKB-SubCell"/>
</dbReference>
<comment type="similarity">
    <text evidence="2 11">Belongs to the class-II aminoacyl-tRNA synthetase family.</text>
</comment>
<comment type="caution">
    <text evidence="14">The sequence shown here is derived from an EMBL/GenBank/DDBJ whole genome shotgun (WGS) entry which is preliminary data.</text>
</comment>
<evidence type="ECO:0000256" key="7">
    <source>
        <dbReference type="ARBA" id="ARBA00022840"/>
    </source>
</evidence>
<keyword evidence="4 11" id="KW-0963">Cytoplasm</keyword>
<dbReference type="Gene3D" id="3.40.50.800">
    <property type="entry name" value="Anticodon-binding domain"/>
    <property type="match status" value="1"/>
</dbReference>
<gene>
    <name evidence="11" type="primary">hisS</name>
    <name evidence="14" type="ORF">ENW00_08340</name>
</gene>
<evidence type="ECO:0000256" key="1">
    <source>
        <dbReference type="ARBA" id="ARBA00004496"/>
    </source>
</evidence>
<dbReference type="PANTHER" id="PTHR43707:SF1">
    <property type="entry name" value="HISTIDINE--TRNA LIGASE, MITOCHONDRIAL-RELATED"/>
    <property type="match status" value="1"/>
</dbReference>
<comment type="subcellular location">
    <subcellularLocation>
        <location evidence="1 11">Cytoplasm</location>
    </subcellularLocation>
</comment>
<organism evidence="14">
    <name type="scientific">Dictyoglomus thermophilum</name>
    <dbReference type="NCBI Taxonomy" id="14"/>
    <lineage>
        <taxon>Bacteria</taxon>
        <taxon>Pseudomonadati</taxon>
        <taxon>Dictyoglomota</taxon>
        <taxon>Dictyoglomia</taxon>
        <taxon>Dictyoglomales</taxon>
        <taxon>Dictyoglomaceae</taxon>
        <taxon>Dictyoglomus</taxon>
    </lineage>
</organism>
<dbReference type="HAMAP" id="MF_00127">
    <property type="entry name" value="His_tRNA_synth"/>
    <property type="match status" value="1"/>
</dbReference>
<feature type="binding site" evidence="12">
    <location>
        <position position="126"/>
    </location>
    <ligand>
        <name>L-histidine</name>
        <dbReference type="ChEBI" id="CHEBI:57595"/>
    </ligand>
</feature>
<keyword evidence="5 11" id="KW-0436">Ligase</keyword>
<dbReference type="InterPro" id="IPR015807">
    <property type="entry name" value="His-tRNA-ligase"/>
</dbReference>
<dbReference type="EC" id="6.1.1.21" evidence="11"/>
<dbReference type="InterPro" id="IPR041715">
    <property type="entry name" value="HisRS-like_core"/>
</dbReference>
<dbReference type="GO" id="GO:0004821">
    <property type="term" value="F:histidine-tRNA ligase activity"/>
    <property type="evidence" value="ECO:0007669"/>
    <property type="project" value="UniProtKB-UniRule"/>
</dbReference>
<evidence type="ECO:0000256" key="11">
    <source>
        <dbReference type="HAMAP-Rule" id="MF_00127"/>
    </source>
</evidence>
<dbReference type="GO" id="GO:0005524">
    <property type="term" value="F:ATP binding"/>
    <property type="evidence" value="ECO:0007669"/>
    <property type="project" value="UniProtKB-UniRule"/>
</dbReference>
<evidence type="ECO:0000256" key="4">
    <source>
        <dbReference type="ARBA" id="ARBA00022490"/>
    </source>
</evidence>
<dbReference type="InterPro" id="IPR036621">
    <property type="entry name" value="Anticodon-bd_dom_sf"/>
</dbReference>
<reference evidence="14" key="1">
    <citation type="journal article" date="2020" name="mSystems">
        <title>Genome- and Community-Level Interaction Insights into Carbon Utilization and Element Cycling Functions of Hydrothermarchaeota in Hydrothermal Sediment.</title>
        <authorList>
            <person name="Zhou Z."/>
            <person name="Liu Y."/>
            <person name="Xu W."/>
            <person name="Pan J."/>
            <person name="Luo Z.H."/>
            <person name="Li M."/>
        </authorList>
    </citation>
    <scope>NUCLEOTIDE SEQUENCE [LARGE SCALE GENOMIC DNA]</scope>
    <source>
        <strain evidence="14">SpSt-81</strain>
    </source>
</reference>
<feature type="binding site" evidence="12">
    <location>
        <position position="112"/>
    </location>
    <ligand>
        <name>L-histidine</name>
        <dbReference type="ChEBI" id="CHEBI:57595"/>
    </ligand>
</feature>
<dbReference type="FunFam" id="3.30.930.10:FF:000005">
    <property type="entry name" value="Histidine--tRNA ligase"/>
    <property type="match status" value="1"/>
</dbReference>
<feature type="domain" description="Aminoacyl-transfer RNA synthetases class-II family profile" evidence="13">
    <location>
        <begin position="1"/>
        <end position="323"/>
    </location>
</feature>
<dbReference type="InterPro" id="IPR045864">
    <property type="entry name" value="aa-tRNA-synth_II/BPL/LPL"/>
</dbReference>
<keyword evidence="8 11" id="KW-0648">Protein biosynthesis</keyword>
<dbReference type="CDD" id="cd00773">
    <property type="entry name" value="HisRS-like_core"/>
    <property type="match status" value="1"/>
</dbReference>
<feature type="binding site" evidence="12">
    <location>
        <begin position="81"/>
        <end position="83"/>
    </location>
    <ligand>
        <name>L-histidine</name>
        <dbReference type="ChEBI" id="CHEBI:57595"/>
    </ligand>
</feature>
<dbReference type="PIRSF" id="PIRSF001549">
    <property type="entry name" value="His-tRNA_synth"/>
    <property type="match status" value="1"/>
</dbReference>
<evidence type="ECO:0000256" key="6">
    <source>
        <dbReference type="ARBA" id="ARBA00022741"/>
    </source>
</evidence>
<proteinExistence type="inferred from homology"/>
<evidence type="ECO:0000256" key="9">
    <source>
        <dbReference type="ARBA" id="ARBA00023146"/>
    </source>
</evidence>
<evidence type="ECO:0000256" key="8">
    <source>
        <dbReference type="ARBA" id="ARBA00022917"/>
    </source>
</evidence>
<dbReference type="NCBIfam" id="TIGR00442">
    <property type="entry name" value="hisS"/>
    <property type="match status" value="1"/>
</dbReference>
<feature type="binding site" evidence="12">
    <location>
        <begin position="261"/>
        <end position="262"/>
    </location>
    <ligand>
        <name>L-histidine</name>
        <dbReference type="ChEBI" id="CHEBI:57595"/>
    </ligand>
</feature>
<dbReference type="SUPFAM" id="SSF52954">
    <property type="entry name" value="Class II aaRS ABD-related"/>
    <property type="match status" value="1"/>
</dbReference>
<protein>
    <recommendedName>
        <fullName evidence="11">Histidine--tRNA ligase</fullName>
        <ecNumber evidence="11">6.1.1.21</ecNumber>
    </recommendedName>
    <alternativeName>
        <fullName evidence="11">Histidyl-tRNA synthetase</fullName>
        <shortName evidence="11">HisRS</shortName>
    </alternativeName>
</protein>
<comment type="catalytic activity">
    <reaction evidence="10 11">
        <text>tRNA(His) + L-histidine + ATP = L-histidyl-tRNA(His) + AMP + diphosphate + H(+)</text>
        <dbReference type="Rhea" id="RHEA:17313"/>
        <dbReference type="Rhea" id="RHEA-COMP:9665"/>
        <dbReference type="Rhea" id="RHEA-COMP:9689"/>
        <dbReference type="ChEBI" id="CHEBI:15378"/>
        <dbReference type="ChEBI" id="CHEBI:30616"/>
        <dbReference type="ChEBI" id="CHEBI:33019"/>
        <dbReference type="ChEBI" id="CHEBI:57595"/>
        <dbReference type="ChEBI" id="CHEBI:78442"/>
        <dbReference type="ChEBI" id="CHEBI:78527"/>
        <dbReference type="ChEBI" id="CHEBI:456215"/>
        <dbReference type="EC" id="6.1.1.21"/>
    </reaction>
</comment>
<keyword evidence="7 11" id="KW-0067">ATP-binding</keyword>
<evidence type="ECO:0000256" key="5">
    <source>
        <dbReference type="ARBA" id="ARBA00022598"/>
    </source>
</evidence>
<evidence type="ECO:0000256" key="3">
    <source>
        <dbReference type="ARBA" id="ARBA00011738"/>
    </source>
</evidence>